<dbReference type="AlphaFoldDB" id="A0A4S1XHQ9"/>
<evidence type="ECO:0000313" key="2">
    <source>
        <dbReference type="EMBL" id="TGX55250.1"/>
    </source>
</evidence>
<dbReference type="Proteomes" id="UP000306147">
    <property type="component" value="Unassembled WGS sequence"/>
</dbReference>
<feature type="transmembrane region" description="Helical" evidence="1">
    <location>
        <begin position="82"/>
        <end position="104"/>
    </location>
</feature>
<feature type="transmembrane region" description="Helical" evidence="1">
    <location>
        <begin position="48"/>
        <end position="70"/>
    </location>
</feature>
<protein>
    <submittedName>
        <fullName evidence="2">Uncharacterized protein</fullName>
    </submittedName>
</protein>
<keyword evidence="1" id="KW-0472">Membrane</keyword>
<keyword evidence="3" id="KW-1185">Reference proteome</keyword>
<comment type="caution">
    <text evidence="2">The sequence shown here is derived from an EMBL/GenBank/DDBJ whole genome shotgun (WGS) entry which is preliminary data.</text>
</comment>
<accession>A0A4S1XHQ9</accession>
<feature type="transmembrane region" description="Helical" evidence="1">
    <location>
        <begin position="16"/>
        <end position="36"/>
    </location>
</feature>
<name>A0A4S1XHQ9_9SPHN</name>
<reference evidence="2 3" key="1">
    <citation type="submission" date="2019-04" db="EMBL/GenBank/DDBJ databases">
        <title>Sphingomonas psychrotolerans sp. nov., isolated from soil in the Tianshan Mountains, Xinjiang, China.</title>
        <authorList>
            <person name="Luo Y."/>
            <person name="Sheng H."/>
        </authorList>
    </citation>
    <scope>NUCLEOTIDE SEQUENCE [LARGE SCALE GENOMIC DNA]</scope>
    <source>
        <strain evidence="2 3">ZFGT-11</strain>
    </source>
</reference>
<keyword evidence="1" id="KW-0812">Transmembrane</keyword>
<sequence length="150" mass="15723">MRAPRRYETTIDRTGLALGAGSALAGGIIFALLLLGGQRDPLSLLGGWLIGSLFSAIGITAVGGPIWLTLHIAGLRRAWHAAAVGAMTAMLIFVGAQTYGFGVLDMPAMDARTLLYRWLSALASSAILAGIAAAIGGVMWRIAYRRGVER</sequence>
<keyword evidence="1" id="KW-1133">Transmembrane helix</keyword>
<gene>
    <name evidence="2" type="ORF">E5A73_05795</name>
</gene>
<evidence type="ECO:0000256" key="1">
    <source>
        <dbReference type="SAM" id="Phobius"/>
    </source>
</evidence>
<feature type="transmembrane region" description="Helical" evidence="1">
    <location>
        <begin position="116"/>
        <end position="140"/>
    </location>
</feature>
<dbReference type="OrthoDB" id="7570205at2"/>
<organism evidence="2 3">
    <name type="scientific">Sphingomonas gei</name>
    <dbReference type="NCBI Taxonomy" id="1395960"/>
    <lineage>
        <taxon>Bacteria</taxon>
        <taxon>Pseudomonadati</taxon>
        <taxon>Pseudomonadota</taxon>
        <taxon>Alphaproteobacteria</taxon>
        <taxon>Sphingomonadales</taxon>
        <taxon>Sphingomonadaceae</taxon>
        <taxon>Sphingomonas</taxon>
    </lineage>
</organism>
<evidence type="ECO:0000313" key="3">
    <source>
        <dbReference type="Proteomes" id="UP000306147"/>
    </source>
</evidence>
<proteinExistence type="predicted"/>
<dbReference type="EMBL" id="SRXT01000002">
    <property type="protein sequence ID" value="TGX55250.1"/>
    <property type="molecule type" value="Genomic_DNA"/>
</dbReference>